<sequence>MASHKSIVHTNAAADHYFVKYTIEALQKNYNDLITDCERRLRVGEMISSAGDKADSTNLHEINVSGEKLKILTRNSKLLTYAAGEIKLFRHILGYKEILETMIDKTKMRYERLNEENNWLLKELKYFKEQSDKVSKHNDVVRKKMAHMAFIFNQRRSWNDHCLPIELSGLPQEVSSDQGQCVQIEKTLAGMRPKFPELNHIQGHLIDFLKADFDDGTVINCGSVEVNNTVELSSSTPDSSSPVTVTAQDNSQQEINQLLDGNASNSTKLSLTELKNLMLGDNAKDLRKAVDTTLSQRKAKVISVREKASKYLKELRTEWQLSDIEKETMKKCMKTLKTEANTRQASKGENELSLEDLIELFVRSDDRSDNLGSFIRLINQFSKKETRNPGIGLCWLAILSLKKYEKELRKGKPSTNKRTPVRLRAMKQNVHPTPEKVGPSNVTHQRVVEDLCRLLNLISHHYKERNELKKAAECLKFLLKIRRITRTWKQVSVAVALYSLSIIHAAVKDCNSAIVCARKALQLRRDLLACDSTVADQTVSHVAVSKHATHLALLIMSKQQSEQKKLRYHRFPFKDVTDVAVLLNESIGTLTSLTHVYANSLSLISNGWDAGIADRSPSTLGDSADTSNTCRLQQLSPVEECLMVSRNALSVYYICMKKWNKAQRVLHGNLQHIDSVVSDEELRQISKPHRSAARAIKLTCLKCLLHVYRHLDQDRKGDGLLERIVCLDRYYRKGDEIGEEDMIRMCQNSLYGPA</sequence>
<evidence type="ECO:0000313" key="3">
    <source>
        <dbReference type="Proteomes" id="UP000748531"/>
    </source>
</evidence>
<reference evidence="2" key="1">
    <citation type="submission" date="2019-05" db="EMBL/GenBank/DDBJ databases">
        <title>Annotation for the trematode Paragonimus heterotremus.</title>
        <authorList>
            <person name="Choi Y.-J."/>
        </authorList>
    </citation>
    <scope>NUCLEOTIDE SEQUENCE</scope>
    <source>
        <strain evidence="2">LC</strain>
    </source>
</reference>
<dbReference type="OrthoDB" id="6243271at2759"/>
<dbReference type="EMBL" id="LUCH01000485">
    <property type="protein sequence ID" value="KAF5405021.1"/>
    <property type="molecule type" value="Genomic_DNA"/>
</dbReference>
<dbReference type="InterPro" id="IPR011990">
    <property type="entry name" value="TPR-like_helical_dom_sf"/>
</dbReference>
<proteinExistence type="predicted"/>
<comment type="caution">
    <text evidence="2">The sequence shown here is derived from an EMBL/GenBank/DDBJ whole genome shotgun (WGS) entry which is preliminary data.</text>
</comment>
<dbReference type="SUPFAM" id="SSF48452">
    <property type="entry name" value="TPR-like"/>
    <property type="match status" value="1"/>
</dbReference>
<evidence type="ECO:0000313" key="2">
    <source>
        <dbReference type="EMBL" id="KAF5405021.1"/>
    </source>
</evidence>
<dbReference type="AlphaFoldDB" id="A0A8J4WKE9"/>
<protein>
    <submittedName>
        <fullName evidence="2">Kinesin light chain</fullName>
    </submittedName>
</protein>
<gene>
    <name evidence="2" type="ORF">PHET_01518</name>
</gene>
<dbReference type="Proteomes" id="UP000748531">
    <property type="component" value="Unassembled WGS sequence"/>
</dbReference>
<keyword evidence="1" id="KW-0175">Coiled coil</keyword>
<evidence type="ECO:0000256" key="1">
    <source>
        <dbReference type="SAM" id="Coils"/>
    </source>
</evidence>
<feature type="coiled-coil region" evidence="1">
    <location>
        <begin position="96"/>
        <end position="130"/>
    </location>
</feature>
<keyword evidence="3" id="KW-1185">Reference proteome</keyword>
<organism evidence="2 3">
    <name type="scientific">Paragonimus heterotremus</name>
    <dbReference type="NCBI Taxonomy" id="100268"/>
    <lineage>
        <taxon>Eukaryota</taxon>
        <taxon>Metazoa</taxon>
        <taxon>Spiralia</taxon>
        <taxon>Lophotrochozoa</taxon>
        <taxon>Platyhelminthes</taxon>
        <taxon>Trematoda</taxon>
        <taxon>Digenea</taxon>
        <taxon>Plagiorchiida</taxon>
        <taxon>Troglotremata</taxon>
        <taxon>Troglotrematidae</taxon>
        <taxon>Paragonimus</taxon>
    </lineage>
</organism>
<name>A0A8J4WKE9_9TREM</name>
<dbReference type="Gene3D" id="1.25.40.10">
    <property type="entry name" value="Tetratricopeptide repeat domain"/>
    <property type="match status" value="1"/>
</dbReference>
<accession>A0A8J4WKE9</accession>